<protein>
    <submittedName>
        <fullName evidence="1">Uncharacterized protein</fullName>
    </submittedName>
</protein>
<comment type="caution">
    <text evidence="1">The sequence shown here is derived from an EMBL/GenBank/DDBJ whole genome shotgun (WGS) entry which is preliminary data.</text>
</comment>
<gene>
    <name evidence="1" type="ORF">BJ875DRAFT_369705</name>
</gene>
<feature type="non-terminal residue" evidence="1">
    <location>
        <position position="1"/>
    </location>
</feature>
<evidence type="ECO:0000313" key="2">
    <source>
        <dbReference type="Proteomes" id="UP000824998"/>
    </source>
</evidence>
<sequence>IGTRIAGFATVVEDEAAKLKEYWKQWDELQEEYLKLGVEVFGAEKFGEDGEVVKGIKREMRKEMELIDIELRARVEEVEGEVDGLSGRAMQRMKASEKELDLMTKREQTKLLQSLLQD</sequence>
<accession>A0A9P8C8A8</accession>
<reference evidence="1" key="1">
    <citation type="journal article" date="2021" name="IMA Fungus">
        <title>Genomic characterization of three marine fungi, including Emericellopsis atlantica sp. nov. with signatures of a generalist lifestyle and marine biomass degradation.</title>
        <authorList>
            <person name="Hagestad O.C."/>
            <person name="Hou L."/>
            <person name="Andersen J.H."/>
            <person name="Hansen E.H."/>
            <person name="Altermark B."/>
            <person name="Li C."/>
            <person name="Kuhnert E."/>
            <person name="Cox R.J."/>
            <person name="Crous P.W."/>
            <person name="Spatafora J.W."/>
            <person name="Lail K."/>
            <person name="Amirebrahimi M."/>
            <person name="Lipzen A."/>
            <person name="Pangilinan J."/>
            <person name="Andreopoulos W."/>
            <person name="Hayes R.D."/>
            <person name="Ng V."/>
            <person name="Grigoriev I.V."/>
            <person name="Jackson S.A."/>
            <person name="Sutton T.D.S."/>
            <person name="Dobson A.D.W."/>
            <person name="Rama T."/>
        </authorList>
    </citation>
    <scope>NUCLEOTIDE SEQUENCE</scope>
    <source>
        <strain evidence="1">TRa018bII</strain>
    </source>
</reference>
<dbReference type="OrthoDB" id="5341143at2759"/>
<dbReference type="EMBL" id="MU251384">
    <property type="protein sequence ID" value="KAG9237554.1"/>
    <property type="molecule type" value="Genomic_DNA"/>
</dbReference>
<dbReference type="Proteomes" id="UP000824998">
    <property type="component" value="Unassembled WGS sequence"/>
</dbReference>
<evidence type="ECO:0000313" key="1">
    <source>
        <dbReference type="EMBL" id="KAG9237554.1"/>
    </source>
</evidence>
<proteinExistence type="predicted"/>
<dbReference type="AlphaFoldDB" id="A0A9P8C8A8"/>
<keyword evidence="2" id="KW-1185">Reference proteome</keyword>
<name>A0A9P8C8A8_9HELO</name>
<organism evidence="1 2">
    <name type="scientific">Amylocarpus encephaloides</name>
    <dbReference type="NCBI Taxonomy" id="45428"/>
    <lineage>
        <taxon>Eukaryota</taxon>
        <taxon>Fungi</taxon>
        <taxon>Dikarya</taxon>
        <taxon>Ascomycota</taxon>
        <taxon>Pezizomycotina</taxon>
        <taxon>Leotiomycetes</taxon>
        <taxon>Helotiales</taxon>
        <taxon>Helotiales incertae sedis</taxon>
        <taxon>Amylocarpus</taxon>
    </lineage>
</organism>